<dbReference type="InterPro" id="IPR051908">
    <property type="entry name" value="Ribosomal_N-acetyltransferase"/>
</dbReference>
<name>A0ABV9RYF7_9PSEU</name>
<dbReference type="PANTHER" id="PTHR43441:SF2">
    <property type="entry name" value="FAMILY ACETYLTRANSFERASE, PUTATIVE (AFU_ORTHOLOGUE AFUA_7G00850)-RELATED"/>
    <property type="match status" value="1"/>
</dbReference>
<dbReference type="Pfam" id="PF13302">
    <property type="entry name" value="Acetyltransf_3"/>
    <property type="match status" value="3"/>
</dbReference>
<keyword evidence="2" id="KW-0808">Transferase</keyword>
<feature type="domain" description="N-acetyltransferase" evidence="1">
    <location>
        <begin position="19"/>
        <end position="162"/>
    </location>
</feature>
<dbReference type="GO" id="GO:0016746">
    <property type="term" value="F:acyltransferase activity"/>
    <property type="evidence" value="ECO:0007669"/>
    <property type="project" value="UniProtKB-KW"/>
</dbReference>
<dbReference type="EC" id="2.3.-.-" evidence="2"/>
<evidence type="ECO:0000313" key="2">
    <source>
        <dbReference type="EMBL" id="MFC4853326.1"/>
    </source>
</evidence>
<keyword evidence="3" id="KW-1185">Reference proteome</keyword>
<evidence type="ECO:0000259" key="1">
    <source>
        <dbReference type="PROSITE" id="PS51186"/>
    </source>
</evidence>
<keyword evidence="2" id="KW-0012">Acyltransferase</keyword>
<dbReference type="InterPro" id="IPR000182">
    <property type="entry name" value="GNAT_dom"/>
</dbReference>
<feature type="domain" description="N-acetyltransferase" evidence="1">
    <location>
        <begin position="183"/>
        <end position="337"/>
    </location>
</feature>
<dbReference type="PANTHER" id="PTHR43441">
    <property type="entry name" value="RIBOSOMAL-PROTEIN-SERINE ACETYLTRANSFERASE"/>
    <property type="match status" value="1"/>
</dbReference>
<gene>
    <name evidence="2" type="ORF">ACFPCV_07410</name>
</gene>
<dbReference type="RefSeq" id="WP_378055293.1">
    <property type="nucleotide sequence ID" value="NZ_JBHSIS010000003.1"/>
</dbReference>
<dbReference type="SUPFAM" id="SSF55729">
    <property type="entry name" value="Acyl-CoA N-acyltransferases (Nat)"/>
    <property type="match status" value="3"/>
</dbReference>
<sequence>MEKQLVAARDGVGLAALTDDDRRVLDEQGDGAYDVDPDDRPALHFTFEVHRLAIVGVGTGAVLGSVNWHAIGYGRTAACTAWNIGIGLLPAARGKGAGVTALRLLIEHLFATTEVDRIEASADVENVPSQKALRKAGMRREGVLRGAQLRGGRRRDMVAFAILRSDLPGADSAREIVAAVDGIALGTPLPSDDEVLSARYESDYDLDPDDRPLRHHPNVERLVVLDRKTGEPLGTVSWHAVGYGPTAACEAWNIGLALAPGVRGRGAGTAATRLIVEFLFATTDIDRIEAGTDRENVAAQRVLAKAGFRPEGLIRGAQQRGGRRRDMLSYSMLRTDVVEDTVSAQRHVVLERDGVVLAEPGPGDREAFYVAAGGDFAVDPDDRPRVAGPARTSLFSVLDATTGDLLGGVSWHAVDYGGTVSCSAWNIGIGLLPEARGRGIGTIAQRMLVEHLMATTELDRVEASTDVENVAEQRALEKAGFRREGVLRGAQLRGGVRRDLVHYGLVRSDLGA</sequence>
<dbReference type="Gene3D" id="3.40.630.30">
    <property type="match status" value="3"/>
</dbReference>
<dbReference type="EMBL" id="JBHSIS010000003">
    <property type="protein sequence ID" value="MFC4853326.1"/>
    <property type="molecule type" value="Genomic_DNA"/>
</dbReference>
<organism evidence="2 3">
    <name type="scientific">Actinophytocola glycyrrhizae</name>
    <dbReference type="NCBI Taxonomy" id="2044873"/>
    <lineage>
        <taxon>Bacteria</taxon>
        <taxon>Bacillati</taxon>
        <taxon>Actinomycetota</taxon>
        <taxon>Actinomycetes</taxon>
        <taxon>Pseudonocardiales</taxon>
        <taxon>Pseudonocardiaceae</taxon>
    </lineage>
</organism>
<dbReference type="PROSITE" id="PS51186">
    <property type="entry name" value="GNAT"/>
    <property type="match status" value="3"/>
</dbReference>
<comment type="caution">
    <text evidence="2">The sequence shown here is derived from an EMBL/GenBank/DDBJ whole genome shotgun (WGS) entry which is preliminary data.</text>
</comment>
<feature type="domain" description="N-acetyltransferase" evidence="1">
    <location>
        <begin position="355"/>
        <end position="499"/>
    </location>
</feature>
<accession>A0ABV9RYF7</accession>
<reference evidence="3" key="1">
    <citation type="journal article" date="2019" name="Int. J. Syst. Evol. Microbiol.">
        <title>The Global Catalogue of Microorganisms (GCM) 10K type strain sequencing project: providing services to taxonomists for standard genome sequencing and annotation.</title>
        <authorList>
            <consortium name="The Broad Institute Genomics Platform"/>
            <consortium name="The Broad Institute Genome Sequencing Center for Infectious Disease"/>
            <person name="Wu L."/>
            <person name="Ma J."/>
        </authorList>
    </citation>
    <scope>NUCLEOTIDE SEQUENCE [LARGE SCALE GENOMIC DNA]</scope>
    <source>
        <strain evidence="3">ZS-22-S1</strain>
    </source>
</reference>
<dbReference type="Proteomes" id="UP001595859">
    <property type="component" value="Unassembled WGS sequence"/>
</dbReference>
<dbReference type="InterPro" id="IPR016181">
    <property type="entry name" value="Acyl_CoA_acyltransferase"/>
</dbReference>
<proteinExistence type="predicted"/>
<evidence type="ECO:0000313" key="3">
    <source>
        <dbReference type="Proteomes" id="UP001595859"/>
    </source>
</evidence>
<protein>
    <submittedName>
        <fullName evidence="2">GNAT family N-acetyltransferase</fullName>
        <ecNumber evidence="2">2.3.-.-</ecNumber>
    </submittedName>
</protein>